<evidence type="ECO:0000313" key="3">
    <source>
        <dbReference type="EMBL" id="CAI2368444.1"/>
    </source>
</evidence>
<feature type="transmembrane region" description="Helical" evidence="2">
    <location>
        <begin position="554"/>
        <end position="575"/>
    </location>
</feature>
<keyword evidence="2" id="KW-1133">Transmembrane helix</keyword>
<accession>A0AAD1UGN6</accession>
<evidence type="ECO:0000256" key="1">
    <source>
        <dbReference type="SAM" id="MobiDB-lite"/>
    </source>
</evidence>
<dbReference type="Proteomes" id="UP001295684">
    <property type="component" value="Unassembled WGS sequence"/>
</dbReference>
<dbReference type="InterPro" id="IPR011050">
    <property type="entry name" value="Pectin_lyase_fold/virulence"/>
</dbReference>
<feature type="transmembrane region" description="Helical" evidence="2">
    <location>
        <begin position="451"/>
        <end position="475"/>
    </location>
</feature>
<dbReference type="PANTHER" id="PTHR11319">
    <property type="entry name" value="G PROTEIN-COUPLED RECEPTOR-RELATED"/>
    <property type="match status" value="1"/>
</dbReference>
<feature type="region of interest" description="Disordered" evidence="1">
    <location>
        <begin position="825"/>
        <end position="857"/>
    </location>
</feature>
<feature type="transmembrane region" description="Helical" evidence="2">
    <location>
        <begin position="641"/>
        <end position="665"/>
    </location>
</feature>
<feature type="transmembrane region" description="Helical" evidence="2">
    <location>
        <begin position="747"/>
        <end position="766"/>
    </location>
</feature>
<name>A0AAD1UGN6_EUPCR</name>
<reference evidence="3" key="1">
    <citation type="submission" date="2023-07" db="EMBL/GenBank/DDBJ databases">
        <authorList>
            <consortium name="AG Swart"/>
            <person name="Singh M."/>
            <person name="Singh A."/>
            <person name="Seah K."/>
            <person name="Emmerich C."/>
        </authorList>
    </citation>
    <scope>NUCLEOTIDE SEQUENCE</scope>
    <source>
        <strain evidence="3">DP1</strain>
    </source>
</reference>
<keyword evidence="2" id="KW-0472">Membrane</keyword>
<evidence type="ECO:0000256" key="2">
    <source>
        <dbReference type="SAM" id="Phobius"/>
    </source>
</evidence>
<feature type="transmembrane region" description="Helical" evidence="2">
    <location>
        <begin position="703"/>
        <end position="726"/>
    </location>
</feature>
<comment type="caution">
    <text evidence="3">The sequence shown here is derived from an EMBL/GenBank/DDBJ whole genome shotgun (WGS) entry which is preliminary data.</text>
</comment>
<protein>
    <submittedName>
        <fullName evidence="3">Uncharacterized protein</fullName>
    </submittedName>
</protein>
<gene>
    <name evidence="3" type="ORF">ECRASSUSDP1_LOCUS9736</name>
</gene>
<feature type="transmembrane region" description="Helical" evidence="2">
    <location>
        <begin position="772"/>
        <end position="799"/>
    </location>
</feature>
<evidence type="ECO:0000313" key="4">
    <source>
        <dbReference type="Proteomes" id="UP001295684"/>
    </source>
</evidence>
<keyword evidence="2" id="KW-0812">Transmembrane</keyword>
<dbReference type="SUPFAM" id="SSF51126">
    <property type="entry name" value="Pectin lyase-like"/>
    <property type="match status" value="1"/>
</dbReference>
<dbReference type="EMBL" id="CAMPGE010009577">
    <property type="protein sequence ID" value="CAI2368444.1"/>
    <property type="molecule type" value="Genomic_DNA"/>
</dbReference>
<sequence>MNNTQLTDVSNEKGLIGCLNCDQFEVDTLLLENSNATAGSLISTQGANNVELRNIKLSGYQYKIAQFITSTVSLIQNLDISNGKQPLEFSDSNILKITNCTFSNNIEIATSKGGAINIVDSSVWIENTTFKDNSAYSGGAINFACTSMTNCNLNIENSKFLGNNAQVSGGAIYYNYNYPRVTSSEFINNTAAYGPDFASYPAKIGLADSSPDEDISLKDIGSGITINEIIKLAIFDVDNQIMNLDHSSQIIILQKNTSEAYIKGTNVVSVDNGIAKFDNIAAVAYNKINSSEFTLNSKSIDINKVNEVLGESFTQKNLHINFRGCQPGERILGDECEACAVGTYSLQWNSTECTDCDLNADCLGGNKISLRPGHWRRYLNSSKILECIVKDACKGGFVDTENDSSTTNSQSTHPTNCAEGYTGYLCSECVVTPDIKYERVNEHECRKCPNYLLNAVQVVLTAIAVLLFYIFLVVINVRKTDESELSTLLRILTNYLQLITVSVSMTSDYPAGLVAITVPMRLFGGSTDAFMSFDCFIKESQVKPLFDSNAIFKLFLMSFLPIILFIIIALMWVFIRWIKPAWCLNMNRALVISFITIVFVLHPKLTERSISLFKCIEIDEGYKAARVDTNIECFSPTHLKWCLLVAVPILIIWVIGCPLIAYIVIHKEKNKPNSKIMGYCLVLYQGLKPEAIYWEFVNTVRKIAILLSLLFELNVAINISLIILLLSARLQIMIKPYKNFENNKIEFLSSMGGVSTIIGALVYSTYAQHDILNSVVFTSIVMINLKFLIEWLFGLMMIYQEKNKYALLLIKCLAKIMCKKIPKPESKMTKKQNTSLKTTAKKAERNRVESTSLRKSK</sequence>
<dbReference type="PANTHER" id="PTHR11319:SF35">
    <property type="entry name" value="OUTER MEMBRANE PROTEIN PMPC-RELATED"/>
    <property type="match status" value="1"/>
</dbReference>
<dbReference type="AlphaFoldDB" id="A0AAD1UGN6"/>
<organism evidence="3 4">
    <name type="scientific">Euplotes crassus</name>
    <dbReference type="NCBI Taxonomy" id="5936"/>
    <lineage>
        <taxon>Eukaryota</taxon>
        <taxon>Sar</taxon>
        <taxon>Alveolata</taxon>
        <taxon>Ciliophora</taxon>
        <taxon>Intramacronucleata</taxon>
        <taxon>Spirotrichea</taxon>
        <taxon>Hypotrichia</taxon>
        <taxon>Euplotida</taxon>
        <taxon>Euplotidae</taxon>
        <taxon>Moneuplotes</taxon>
    </lineage>
</organism>
<keyword evidence="4" id="KW-1185">Reference proteome</keyword>
<proteinExistence type="predicted"/>